<dbReference type="Gene3D" id="2.60.120.10">
    <property type="entry name" value="Jelly Rolls"/>
    <property type="match status" value="1"/>
</dbReference>
<dbReference type="Proteomes" id="UP000824073">
    <property type="component" value="Unassembled WGS sequence"/>
</dbReference>
<dbReference type="InterPro" id="IPR011051">
    <property type="entry name" value="RmlC_Cupin_sf"/>
</dbReference>
<feature type="domain" description="Cupin type-2" evidence="2">
    <location>
        <begin position="43"/>
        <end position="112"/>
    </location>
</feature>
<dbReference type="AlphaFoldDB" id="A0A9D1IUE2"/>
<accession>A0A9D1IUE2</accession>
<name>A0A9D1IUE2_9CLOT</name>
<comment type="caution">
    <text evidence="3">The sequence shown here is derived from an EMBL/GenBank/DDBJ whole genome shotgun (WGS) entry which is preliminary data.</text>
</comment>
<evidence type="ECO:0000259" key="2">
    <source>
        <dbReference type="Pfam" id="PF07883"/>
    </source>
</evidence>
<keyword evidence="1" id="KW-0479">Metal-binding</keyword>
<evidence type="ECO:0000256" key="1">
    <source>
        <dbReference type="ARBA" id="ARBA00022723"/>
    </source>
</evidence>
<reference evidence="3" key="2">
    <citation type="journal article" date="2021" name="PeerJ">
        <title>Extensive microbial diversity within the chicken gut microbiome revealed by metagenomics and culture.</title>
        <authorList>
            <person name="Gilroy R."/>
            <person name="Ravi A."/>
            <person name="Getino M."/>
            <person name="Pursley I."/>
            <person name="Horton D.L."/>
            <person name="Alikhan N.F."/>
            <person name="Baker D."/>
            <person name="Gharbi K."/>
            <person name="Hall N."/>
            <person name="Watson M."/>
            <person name="Adriaenssens E.M."/>
            <person name="Foster-Nyarko E."/>
            <person name="Jarju S."/>
            <person name="Secka A."/>
            <person name="Antonio M."/>
            <person name="Oren A."/>
            <person name="Chaudhuri R.R."/>
            <person name="La Ragione R."/>
            <person name="Hildebrand F."/>
            <person name="Pallen M.J."/>
        </authorList>
    </citation>
    <scope>NUCLEOTIDE SEQUENCE</scope>
    <source>
        <strain evidence="3">CHK191-8634</strain>
    </source>
</reference>
<reference evidence="3" key="1">
    <citation type="submission" date="2020-10" db="EMBL/GenBank/DDBJ databases">
        <authorList>
            <person name="Gilroy R."/>
        </authorList>
    </citation>
    <scope>NUCLEOTIDE SEQUENCE</scope>
    <source>
        <strain evidence="3">CHK191-8634</strain>
    </source>
</reference>
<gene>
    <name evidence="3" type="ORF">IAB67_01330</name>
</gene>
<dbReference type="InterPro" id="IPR014710">
    <property type="entry name" value="RmlC-like_jellyroll"/>
</dbReference>
<dbReference type="GO" id="GO:0046872">
    <property type="term" value="F:metal ion binding"/>
    <property type="evidence" value="ECO:0007669"/>
    <property type="project" value="UniProtKB-KW"/>
</dbReference>
<dbReference type="PANTHER" id="PTHR35848">
    <property type="entry name" value="OXALATE-BINDING PROTEIN"/>
    <property type="match status" value="1"/>
</dbReference>
<dbReference type="Pfam" id="PF07883">
    <property type="entry name" value="Cupin_2"/>
    <property type="match status" value="1"/>
</dbReference>
<proteinExistence type="predicted"/>
<evidence type="ECO:0000313" key="3">
    <source>
        <dbReference type="EMBL" id="HIU42921.1"/>
    </source>
</evidence>
<organism evidence="3 4">
    <name type="scientific">Candidatus Ventrousia excrementavium</name>
    <dbReference type="NCBI Taxonomy" id="2840961"/>
    <lineage>
        <taxon>Bacteria</taxon>
        <taxon>Bacillati</taxon>
        <taxon>Bacillota</taxon>
        <taxon>Clostridia</taxon>
        <taxon>Eubacteriales</taxon>
        <taxon>Clostridiaceae</taxon>
        <taxon>Clostridiaceae incertae sedis</taxon>
        <taxon>Candidatus Ventrousia</taxon>
    </lineage>
</organism>
<protein>
    <submittedName>
        <fullName evidence="3">Cupin domain-containing protein</fullName>
    </submittedName>
</protein>
<dbReference type="CDD" id="cd02221">
    <property type="entry name" value="cupin_TM1287-like"/>
    <property type="match status" value="1"/>
</dbReference>
<sequence length="114" mass="12562">MVKTLEMMRTEIKRDLRGGSGEIPTLHLLEADETMGKCNLCSHMTLQPGVSIGEHPHNPDAEIYYCLKGELTVSDNGTEKVMHAGDIMFIGGGQTHWAKNLSNEPVEMLAIVIK</sequence>
<dbReference type="SUPFAM" id="SSF51182">
    <property type="entry name" value="RmlC-like cupins"/>
    <property type="match status" value="1"/>
</dbReference>
<dbReference type="EMBL" id="DVMR01000014">
    <property type="protein sequence ID" value="HIU42921.1"/>
    <property type="molecule type" value="Genomic_DNA"/>
</dbReference>
<dbReference type="InterPro" id="IPR051610">
    <property type="entry name" value="GPI/OXD"/>
</dbReference>
<dbReference type="InterPro" id="IPR013096">
    <property type="entry name" value="Cupin_2"/>
</dbReference>
<dbReference type="PANTHER" id="PTHR35848:SF6">
    <property type="entry name" value="CUPIN TYPE-2 DOMAIN-CONTAINING PROTEIN"/>
    <property type="match status" value="1"/>
</dbReference>
<evidence type="ECO:0000313" key="4">
    <source>
        <dbReference type="Proteomes" id="UP000824073"/>
    </source>
</evidence>